<dbReference type="PROSITE" id="PS51747">
    <property type="entry name" value="CYT_DCMP_DEAMINASES_2"/>
    <property type="match status" value="1"/>
</dbReference>
<dbReference type="EC" id="3.5.4.36" evidence="4"/>
<accession>A0A850XZ46</accession>
<dbReference type="PANTHER" id="PTHR13857">
    <property type="entry name" value="MRNA EDITING ENZYME"/>
    <property type="match status" value="1"/>
</dbReference>
<dbReference type="AlphaFoldDB" id="A0A850XZ46"/>
<dbReference type="GO" id="GO:0006397">
    <property type="term" value="P:mRNA processing"/>
    <property type="evidence" value="ECO:0007669"/>
    <property type="project" value="UniProtKB-KW"/>
</dbReference>
<protein>
    <recommendedName>
        <fullName evidence="4">mRNA(cytosine(6666)) deaminase</fullName>
        <ecNumber evidence="4">3.5.4.36</ecNumber>
    </recommendedName>
    <alternativeName>
        <fullName evidence="11">mRNA(cytosine(6666)) deaminase 2</fullName>
    </alternativeName>
</protein>
<evidence type="ECO:0000256" key="6">
    <source>
        <dbReference type="ARBA" id="ARBA00022723"/>
    </source>
</evidence>
<name>A0A850XZ46_AEGCA</name>
<proteinExistence type="inferred from homology"/>
<keyword evidence="6" id="KW-0479">Metal-binding</keyword>
<dbReference type="Proteomes" id="UP000628412">
    <property type="component" value="Unassembled WGS sequence"/>
</dbReference>
<comment type="cofactor">
    <cofactor evidence="1">
        <name>Zn(2+)</name>
        <dbReference type="ChEBI" id="CHEBI:29105"/>
    </cofactor>
</comment>
<evidence type="ECO:0000256" key="12">
    <source>
        <dbReference type="SAM" id="MobiDB-lite"/>
    </source>
</evidence>
<comment type="function">
    <text evidence="10">Probable C to U editing enzyme whose physiological substrate is not yet known. Does not display detectable apoB mRNA editing. Has a low intrinsic cytidine deaminase activity. May play a role in the epigenetic regulation of gene expression through the process of active DNA demethylation.</text>
</comment>
<keyword evidence="7" id="KW-0378">Hydrolase</keyword>
<evidence type="ECO:0000313" key="15">
    <source>
        <dbReference type="Proteomes" id="UP000628412"/>
    </source>
</evidence>
<sequence>KMAEKQEEPSNAQNGEPDNAEEGEGKEKKKVKREDLPPFEIVTGERLPAIFFKFQFRNVEYSSGRNKTFLCYVVETPGKEAAASRGYLEDEHAAAHAEMAFFDSILPSCQPGACQRVTWYVSSSPCVACARGICEALRRHRGLSLTIMVGRLFMWEEPEMQEALRSMKEAGCKLRIMKPQDFEYVWKNFVEQEEGQEAESFVPWEDIQENFQYYEEKLAEIL</sequence>
<evidence type="ECO:0000256" key="9">
    <source>
        <dbReference type="ARBA" id="ARBA00050382"/>
    </source>
</evidence>
<dbReference type="InterPro" id="IPR050610">
    <property type="entry name" value="APOBEC_Cyt_Deaminase"/>
</dbReference>
<gene>
    <name evidence="14" type="primary">Apobec2</name>
    <name evidence="14" type="ORF">AEGCAU_R06012</name>
</gene>
<dbReference type="Pfam" id="PF18772">
    <property type="entry name" value="APOBEC2"/>
    <property type="match status" value="1"/>
</dbReference>
<comment type="caution">
    <text evidence="14">The sequence shown here is derived from an EMBL/GenBank/DDBJ whole genome shotgun (WGS) entry which is preliminary data.</text>
</comment>
<evidence type="ECO:0000256" key="3">
    <source>
        <dbReference type="ARBA" id="ARBA00011881"/>
    </source>
</evidence>
<dbReference type="Gene3D" id="3.40.140.10">
    <property type="entry name" value="Cytidine Deaminase, domain 2"/>
    <property type="match status" value="1"/>
</dbReference>
<evidence type="ECO:0000256" key="5">
    <source>
        <dbReference type="ARBA" id="ARBA00022664"/>
    </source>
</evidence>
<feature type="non-terminal residue" evidence="14">
    <location>
        <position position="222"/>
    </location>
</feature>
<dbReference type="GO" id="GO:0016554">
    <property type="term" value="P:cytidine to uridine editing"/>
    <property type="evidence" value="ECO:0007669"/>
    <property type="project" value="UniProtKB-ARBA"/>
</dbReference>
<reference evidence="14" key="1">
    <citation type="submission" date="2019-10" db="EMBL/GenBank/DDBJ databases">
        <title>Bird 10,000 Genomes (B10K) Project - Family phase.</title>
        <authorList>
            <person name="Zhang G."/>
        </authorList>
    </citation>
    <scope>NUCLEOTIDE SEQUENCE</scope>
    <source>
        <strain evidence="14">B10K-DU-002-10</strain>
        <tissue evidence="14">Muscle</tissue>
    </source>
</reference>
<dbReference type="GO" id="GO:0005634">
    <property type="term" value="C:nucleus"/>
    <property type="evidence" value="ECO:0007669"/>
    <property type="project" value="TreeGrafter"/>
</dbReference>
<dbReference type="SUPFAM" id="SSF53927">
    <property type="entry name" value="Cytidine deaminase-like"/>
    <property type="match status" value="1"/>
</dbReference>
<organism evidence="14 15">
    <name type="scientific">Aegithalos caudatus</name>
    <name type="common">Long-tailed tit</name>
    <name type="synonym">Acredula caudata</name>
    <dbReference type="NCBI Taxonomy" id="73327"/>
    <lineage>
        <taxon>Eukaryota</taxon>
        <taxon>Metazoa</taxon>
        <taxon>Chordata</taxon>
        <taxon>Craniata</taxon>
        <taxon>Vertebrata</taxon>
        <taxon>Euteleostomi</taxon>
        <taxon>Archelosauria</taxon>
        <taxon>Archosauria</taxon>
        <taxon>Dinosauria</taxon>
        <taxon>Saurischia</taxon>
        <taxon>Theropoda</taxon>
        <taxon>Coelurosauria</taxon>
        <taxon>Aves</taxon>
        <taxon>Neognathae</taxon>
        <taxon>Neoaves</taxon>
        <taxon>Telluraves</taxon>
        <taxon>Australaves</taxon>
        <taxon>Passeriformes</taxon>
        <taxon>Sylvioidea</taxon>
        <taxon>Aegithalidae</taxon>
        <taxon>Aegithalos</taxon>
    </lineage>
</organism>
<keyword evidence="8" id="KW-0862">Zinc</keyword>
<comment type="subunit">
    <text evidence="3">Homotetramer.</text>
</comment>
<dbReference type="GO" id="GO:0003723">
    <property type="term" value="F:RNA binding"/>
    <property type="evidence" value="ECO:0007669"/>
    <property type="project" value="TreeGrafter"/>
</dbReference>
<comment type="catalytic activity">
    <reaction evidence="9">
        <text>cytidine(6666) in apoB mRNA + H2O + H(+) = uridine(6666) in apoB mRNA + NH4(+)</text>
        <dbReference type="Rhea" id="RHEA:21772"/>
        <dbReference type="Rhea" id="RHEA-COMP:13888"/>
        <dbReference type="Rhea" id="RHEA-COMP:13889"/>
        <dbReference type="ChEBI" id="CHEBI:15377"/>
        <dbReference type="ChEBI" id="CHEBI:15378"/>
        <dbReference type="ChEBI" id="CHEBI:28938"/>
        <dbReference type="ChEBI" id="CHEBI:65315"/>
        <dbReference type="ChEBI" id="CHEBI:82748"/>
        <dbReference type="EC" id="3.5.4.36"/>
    </reaction>
</comment>
<dbReference type="InterPro" id="IPR016193">
    <property type="entry name" value="Cytidine_deaminase-like"/>
</dbReference>
<dbReference type="EMBL" id="WEIU01006531">
    <property type="protein sequence ID" value="NWH86607.1"/>
    <property type="molecule type" value="Genomic_DNA"/>
</dbReference>
<dbReference type="GO" id="GO:0004126">
    <property type="term" value="F:cytidine deaminase activity"/>
    <property type="evidence" value="ECO:0007669"/>
    <property type="project" value="UniProtKB-ARBA"/>
</dbReference>
<feature type="domain" description="CMP/dCMP-type deaminase" evidence="13">
    <location>
        <begin position="64"/>
        <end position="167"/>
    </location>
</feature>
<evidence type="ECO:0000256" key="8">
    <source>
        <dbReference type="ARBA" id="ARBA00022833"/>
    </source>
</evidence>
<evidence type="ECO:0000259" key="13">
    <source>
        <dbReference type="PROSITE" id="PS51747"/>
    </source>
</evidence>
<evidence type="ECO:0000313" key="14">
    <source>
        <dbReference type="EMBL" id="NWH86607.1"/>
    </source>
</evidence>
<comment type="similarity">
    <text evidence="2">Belongs to the cytidine and deoxycytidylate deaminase family.</text>
</comment>
<evidence type="ECO:0000256" key="4">
    <source>
        <dbReference type="ARBA" id="ARBA00012742"/>
    </source>
</evidence>
<feature type="non-terminal residue" evidence="14">
    <location>
        <position position="1"/>
    </location>
</feature>
<evidence type="ECO:0000256" key="2">
    <source>
        <dbReference type="ARBA" id="ARBA00006576"/>
    </source>
</evidence>
<evidence type="ECO:0000256" key="7">
    <source>
        <dbReference type="ARBA" id="ARBA00022801"/>
    </source>
</evidence>
<dbReference type="GO" id="GO:0005737">
    <property type="term" value="C:cytoplasm"/>
    <property type="evidence" value="ECO:0007669"/>
    <property type="project" value="TreeGrafter"/>
</dbReference>
<evidence type="ECO:0000256" key="10">
    <source>
        <dbReference type="ARBA" id="ARBA00059767"/>
    </source>
</evidence>
<dbReference type="GO" id="GO:0046872">
    <property type="term" value="F:metal ion binding"/>
    <property type="evidence" value="ECO:0007669"/>
    <property type="project" value="UniProtKB-KW"/>
</dbReference>
<evidence type="ECO:0000256" key="1">
    <source>
        <dbReference type="ARBA" id="ARBA00001947"/>
    </source>
</evidence>
<feature type="compositionally biased region" description="Basic and acidic residues" evidence="12">
    <location>
        <begin position="23"/>
        <end position="32"/>
    </location>
</feature>
<feature type="region of interest" description="Disordered" evidence="12">
    <location>
        <begin position="1"/>
        <end position="32"/>
    </location>
</feature>
<evidence type="ECO:0000256" key="11">
    <source>
        <dbReference type="ARBA" id="ARBA00076258"/>
    </source>
</evidence>
<keyword evidence="15" id="KW-1185">Reference proteome</keyword>
<dbReference type="InterPro" id="IPR002125">
    <property type="entry name" value="CMP_dCMP_dom"/>
</dbReference>
<keyword evidence="5" id="KW-0507">mRNA processing</keyword>
<dbReference type="PANTHER" id="PTHR13857:SF4">
    <property type="entry name" value="C-U-EDITING ENZYME APOBEC-2"/>
    <property type="match status" value="1"/>
</dbReference>
<dbReference type="FunFam" id="3.40.140.10:FF:000031">
    <property type="entry name" value="Probable C-&gt;U-editing enzyme APOBEC-2"/>
    <property type="match status" value="1"/>
</dbReference>